<dbReference type="Gene3D" id="1.10.260.40">
    <property type="entry name" value="lambda repressor-like DNA-binding domains"/>
    <property type="match status" value="1"/>
</dbReference>
<dbReference type="PROSITE" id="PS50943">
    <property type="entry name" value="HTH_CROC1"/>
    <property type="match status" value="1"/>
</dbReference>
<dbReference type="PROSITE" id="PS50005">
    <property type="entry name" value="TPR"/>
    <property type="match status" value="1"/>
</dbReference>
<name>A0ABS9GY31_9BACL</name>
<keyword evidence="1" id="KW-0802">TPR repeat</keyword>
<feature type="domain" description="HTH cro/C1-type" evidence="2">
    <location>
        <begin position="6"/>
        <end position="67"/>
    </location>
</feature>
<dbReference type="EMBL" id="JAKIJS010000001">
    <property type="protein sequence ID" value="MCF6136661.1"/>
    <property type="molecule type" value="Genomic_DNA"/>
</dbReference>
<dbReference type="InterPro" id="IPR010982">
    <property type="entry name" value="Lambda_DNA-bd_dom_sf"/>
</dbReference>
<dbReference type="Gene3D" id="1.25.40.10">
    <property type="entry name" value="Tetratricopeptide repeat domain"/>
    <property type="match status" value="1"/>
</dbReference>
<reference evidence="3 4" key="1">
    <citation type="submission" date="2022-01" db="EMBL/GenBank/DDBJ databases">
        <title>Alkalihalobacillus sp. EGI L200015, a novel bacterium isolated from a salt lake sediment.</title>
        <authorList>
            <person name="Gao L."/>
            <person name="Fang B.-Z."/>
            <person name="Li W.-J."/>
        </authorList>
    </citation>
    <scope>NUCLEOTIDE SEQUENCE [LARGE SCALE GENOMIC DNA]</scope>
    <source>
        <strain evidence="3 4">KCTC 12718</strain>
    </source>
</reference>
<dbReference type="CDD" id="cd00093">
    <property type="entry name" value="HTH_XRE"/>
    <property type="match status" value="1"/>
</dbReference>
<gene>
    <name evidence="3" type="ORF">L2716_02890</name>
</gene>
<keyword evidence="4" id="KW-1185">Reference proteome</keyword>
<sequence>MIGEKILYYRRIRNFTQDELADGICSISYLSKVENNKLEPSKEILNLLMERLEVVLMIEDEVSIDKLRRELFEWYNTLRSGDIEDSKIQKKYLKQKIQTFDSIDLKLYYSIFNLKYWLVQQNTKKAEEILDELDSVRNLFSNTMNYYYLYGLGIYYYLTHKYRLSLKYFNQALDYQESNIEKDFLNYHLALVHSQLFHVTFAKTYAEEALTLFSKAGNVERSIDCQIIIGINNNRLSNFDEAEHQFRNALLLADRLNLEMKKAYIFHNIGYINSVQKRHDAAIVNYKRSLSIKQKYEIKNYLNTIYHIANEYKQLNKHVIAIEWIKRGLEFGIEFDLKDFIKLKILQYQITENPILVDYLEKEAIPYFYENHDWVNLCECSEILANYYKEKKQYKKSSYYFSEANELRKNNII</sequence>
<protein>
    <submittedName>
        <fullName evidence="3">Helix-turn-helix domain-containing protein</fullName>
    </submittedName>
</protein>
<dbReference type="Pfam" id="PF01381">
    <property type="entry name" value="HTH_3"/>
    <property type="match status" value="1"/>
</dbReference>
<dbReference type="InterPro" id="IPR019734">
    <property type="entry name" value="TPR_rpt"/>
</dbReference>
<accession>A0ABS9GY31</accession>
<dbReference type="SUPFAM" id="SSF48452">
    <property type="entry name" value="TPR-like"/>
    <property type="match status" value="2"/>
</dbReference>
<dbReference type="InterPro" id="IPR001387">
    <property type="entry name" value="Cro/C1-type_HTH"/>
</dbReference>
<evidence type="ECO:0000259" key="2">
    <source>
        <dbReference type="PROSITE" id="PS50943"/>
    </source>
</evidence>
<evidence type="ECO:0000313" key="4">
    <source>
        <dbReference type="Proteomes" id="UP001649381"/>
    </source>
</evidence>
<dbReference type="SMART" id="SM00530">
    <property type="entry name" value="HTH_XRE"/>
    <property type="match status" value="1"/>
</dbReference>
<dbReference type="Proteomes" id="UP001649381">
    <property type="component" value="Unassembled WGS sequence"/>
</dbReference>
<dbReference type="SUPFAM" id="SSF47413">
    <property type="entry name" value="lambda repressor-like DNA-binding domains"/>
    <property type="match status" value="1"/>
</dbReference>
<comment type="caution">
    <text evidence="3">The sequence shown here is derived from an EMBL/GenBank/DDBJ whole genome shotgun (WGS) entry which is preliminary data.</text>
</comment>
<proteinExistence type="predicted"/>
<dbReference type="InterPro" id="IPR011990">
    <property type="entry name" value="TPR-like_helical_dom_sf"/>
</dbReference>
<dbReference type="SMART" id="SM00028">
    <property type="entry name" value="TPR"/>
    <property type="match status" value="5"/>
</dbReference>
<feature type="repeat" description="TPR" evidence="1">
    <location>
        <begin position="146"/>
        <end position="179"/>
    </location>
</feature>
<organism evidence="3 4">
    <name type="scientific">Pseudalkalibacillus berkeleyi</name>
    <dbReference type="NCBI Taxonomy" id="1069813"/>
    <lineage>
        <taxon>Bacteria</taxon>
        <taxon>Bacillati</taxon>
        <taxon>Bacillota</taxon>
        <taxon>Bacilli</taxon>
        <taxon>Bacillales</taxon>
        <taxon>Fictibacillaceae</taxon>
        <taxon>Pseudalkalibacillus</taxon>
    </lineage>
</organism>
<dbReference type="RefSeq" id="WP_236331612.1">
    <property type="nucleotide sequence ID" value="NZ_JAKIJS010000001.1"/>
</dbReference>
<evidence type="ECO:0000256" key="1">
    <source>
        <dbReference type="PROSITE-ProRule" id="PRU00339"/>
    </source>
</evidence>
<evidence type="ECO:0000313" key="3">
    <source>
        <dbReference type="EMBL" id="MCF6136661.1"/>
    </source>
</evidence>